<name>A0A8I1MFR2_9BACI</name>
<comment type="caution">
    <text evidence="1">The sequence shown here is derived from an EMBL/GenBank/DDBJ whole genome shotgun (WGS) entry which is preliminary data.</text>
</comment>
<sequence>MINAWELRLTFINPAAQSYETWIVSEFDLIKEQNVISYKNQCASILGSFTVPSNEITPLKTAIEVDLLKVFDCYYSSLPAKETFLDTPIYINVLTKNSAYSTWKYFKTPRYYLEKLHQYTNHPVY</sequence>
<evidence type="ECO:0000313" key="1">
    <source>
        <dbReference type="EMBL" id="MBN8251590.1"/>
    </source>
</evidence>
<proteinExistence type="predicted"/>
<protein>
    <submittedName>
        <fullName evidence="1">Uncharacterized protein</fullName>
    </submittedName>
</protein>
<organism evidence="1 2">
    <name type="scientific">Priestia flexa</name>
    <dbReference type="NCBI Taxonomy" id="86664"/>
    <lineage>
        <taxon>Bacteria</taxon>
        <taxon>Bacillati</taxon>
        <taxon>Bacillota</taxon>
        <taxon>Bacilli</taxon>
        <taxon>Bacillales</taxon>
        <taxon>Bacillaceae</taxon>
        <taxon>Priestia</taxon>
    </lineage>
</organism>
<evidence type="ECO:0000313" key="2">
    <source>
        <dbReference type="Proteomes" id="UP000664578"/>
    </source>
</evidence>
<dbReference type="RefSeq" id="WP_119543060.1">
    <property type="nucleotide sequence ID" value="NZ_CM125968.1"/>
</dbReference>
<accession>A0A8I1MFR2</accession>
<dbReference type="EMBL" id="JAEMWV010000003">
    <property type="protein sequence ID" value="MBN8251590.1"/>
    <property type="molecule type" value="Genomic_DNA"/>
</dbReference>
<reference evidence="1" key="1">
    <citation type="submission" date="2020-12" db="EMBL/GenBank/DDBJ databases">
        <title>PHA producing bacteria isolated from mangrove.</title>
        <authorList>
            <person name="Zheng W."/>
            <person name="Yu S."/>
            <person name="Huang Y."/>
        </authorList>
    </citation>
    <scope>NUCLEOTIDE SEQUENCE</scope>
    <source>
        <strain evidence="1">GN22-4</strain>
    </source>
</reference>
<dbReference type="AlphaFoldDB" id="A0A8I1MFR2"/>
<dbReference type="GeneID" id="93682069"/>
<dbReference type="Proteomes" id="UP000664578">
    <property type="component" value="Unassembled WGS sequence"/>
</dbReference>
<gene>
    <name evidence="1" type="ORF">JF537_08370</name>
</gene>